<reference evidence="2 3" key="1">
    <citation type="submission" date="2020-04" db="EMBL/GenBank/DDBJ databases">
        <title>Hymenobacter polaris sp. nov., isolated from Arctic soil.</title>
        <authorList>
            <person name="Dahal R.H."/>
        </authorList>
    </citation>
    <scope>NUCLEOTIDE SEQUENCE [LARGE SCALE GENOMIC DNA]</scope>
    <source>
        <strain evidence="2 3">RP-2-7</strain>
    </source>
</reference>
<dbReference type="Proteomes" id="UP000559626">
    <property type="component" value="Unassembled WGS sequence"/>
</dbReference>
<dbReference type="EMBL" id="JABBGH010000001">
    <property type="protein sequence ID" value="NML65614.1"/>
    <property type="molecule type" value="Genomic_DNA"/>
</dbReference>
<dbReference type="InterPro" id="IPR026444">
    <property type="entry name" value="Secre_tail"/>
</dbReference>
<dbReference type="RefSeq" id="WP_169530907.1">
    <property type="nucleotide sequence ID" value="NZ_JABBGH010000001.1"/>
</dbReference>
<comment type="caution">
    <text evidence="2">The sequence shown here is derived from an EMBL/GenBank/DDBJ whole genome shotgun (WGS) entry which is preliminary data.</text>
</comment>
<protein>
    <submittedName>
        <fullName evidence="2">T9SS type A sorting domain-containing protein</fullName>
    </submittedName>
</protein>
<evidence type="ECO:0000313" key="2">
    <source>
        <dbReference type="EMBL" id="NML65614.1"/>
    </source>
</evidence>
<gene>
    <name evidence="2" type="ORF">HHL22_10390</name>
</gene>
<name>A0A7Y0AE05_9BACT</name>
<sequence>MSKLCTYILLSLVTILSFKPAKAQVLAPTLGGEVGIKAITATTMELEFGMRGTGQGRVVAIAAIPSGAPTPLAAADSTFYTANPVYGQGSAIGQGFIVYAGTGHSVTVTNLTPSTIYYITCAEFNTDGTHIRYNNRGSSIATSTRVASATALASAASFARGIEVYPNPSAGQTVNLQLLGYANELVTVRLASALGQALWEQALTPVASNYQTPLLLPASLAPGTYFLTLANSSGQIQKRLTISK</sequence>
<accession>A0A7Y0AE05</accession>
<dbReference type="NCBIfam" id="TIGR04183">
    <property type="entry name" value="Por_Secre_tail"/>
    <property type="match status" value="1"/>
</dbReference>
<organism evidence="2 3">
    <name type="scientific">Hymenobacter polaris</name>
    <dbReference type="NCBI Taxonomy" id="2682546"/>
    <lineage>
        <taxon>Bacteria</taxon>
        <taxon>Pseudomonadati</taxon>
        <taxon>Bacteroidota</taxon>
        <taxon>Cytophagia</taxon>
        <taxon>Cytophagales</taxon>
        <taxon>Hymenobacteraceae</taxon>
        <taxon>Hymenobacter</taxon>
    </lineage>
</organism>
<feature type="signal peptide" evidence="1">
    <location>
        <begin position="1"/>
        <end position="23"/>
    </location>
</feature>
<dbReference type="AlphaFoldDB" id="A0A7Y0AE05"/>
<keyword evidence="3" id="KW-1185">Reference proteome</keyword>
<proteinExistence type="predicted"/>
<keyword evidence="1" id="KW-0732">Signal</keyword>
<evidence type="ECO:0000313" key="3">
    <source>
        <dbReference type="Proteomes" id="UP000559626"/>
    </source>
</evidence>
<evidence type="ECO:0000256" key="1">
    <source>
        <dbReference type="SAM" id="SignalP"/>
    </source>
</evidence>
<feature type="chain" id="PRO_5030770784" evidence="1">
    <location>
        <begin position="24"/>
        <end position="244"/>
    </location>
</feature>